<keyword evidence="3" id="KW-1185">Reference proteome</keyword>
<evidence type="ECO:0000256" key="1">
    <source>
        <dbReference type="SAM" id="Phobius"/>
    </source>
</evidence>
<organism evidence="2 3">
    <name type="scientific">Trebonia kvetii</name>
    <dbReference type="NCBI Taxonomy" id="2480626"/>
    <lineage>
        <taxon>Bacteria</taxon>
        <taxon>Bacillati</taxon>
        <taxon>Actinomycetota</taxon>
        <taxon>Actinomycetes</taxon>
        <taxon>Streptosporangiales</taxon>
        <taxon>Treboniaceae</taxon>
        <taxon>Trebonia</taxon>
    </lineage>
</organism>
<dbReference type="OrthoDB" id="3855413at2"/>
<sequence>MAGTVRTSKSGHFPRLTLNSDGHSHRVLNIASVFTLVCGLLSFALGLFLRTGPSGLKGWAVIAAVTGLAALLIGLFTQMMSATREERIVTVTGIIAGFVGLALGLAFGGLS</sequence>
<name>A0A6P2BSW6_9ACTN</name>
<keyword evidence="1" id="KW-0472">Membrane</keyword>
<feature type="transmembrane region" description="Helical" evidence="1">
    <location>
        <begin position="56"/>
        <end position="76"/>
    </location>
</feature>
<dbReference type="Proteomes" id="UP000460272">
    <property type="component" value="Unassembled WGS sequence"/>
</dbReference>
<evidence type="ECO:0000313" key="3">
    <source>
        <dbReference type="Proteomes" id="UP000460272"/>
    </source>
</evidence>
<reference evidence="2 3" key="1">
    <citation type="submission" date="2018-11" db="EMBL/GenBank/DDBJ databases">
        <title>Trebonia kvetii gen.nov., sp.nov., a novel acidophilic actinobacterium, and proposal of the new actinobacterial family Treboniaceae fam. nov.</title>
        <authorList>
            <person name="Rapoport D."/>
            <person name="Sagova-Mareckova M."/>
            <person name="Sedlacek I."/>
            <person name="Provaznik J."/>
            <person name="Kralova S."/>
            <person name="Pavlinic D."/>
            <person name="Benes V."/>
            <person name="Kopecky J."/>
        </authorList>
    </citation>
    <scope>NUCLEOTIDE SEQUENCE [LARGE SCALE GENOMIC DNA]</scope>
    <source>
        <strain evidence="2 3">15Tr583</strain>
    </source>
</reference>
<feature type="transmembrane region" description="Helical" evidence="1">
    <location>
        <begin position="27"/>
        <end position="50"/>
    </location>
</feature>
<evidence type="ECO:0000313" key="2">
    <source>
        <dbReference type="EMBL" id="TVZ01747.1"/>
    </source>
</evidence>
<accession>A0A6P2BSW6</accession>
<keyword evidence="1" id="KW-1133">Transmembrane helix</keyword>
<dbReference type="RefSeq" id="WP_145858587.1">
    <property type="nucleotide sequence ID" value="NZ_RPFW01000006.1"/>
</dbReference>
<keyword evidence="1" id="KW-0812">Transmembrane</keyword>
<proteinExistence type="predicted"/>
<feature type="transmembrane region" description="Helical" evidence="1">
    <location>
        <begin position="88"/>
        <end position="110"/>
    </location>
</feature>
<comment type="caution">
    <text evidence="2">The sequence shown here is derived from an EMBL/GenBank/DDBJ whole genome shotgun (WGS) entry which is preliminary data.</text>
</comment>
<protein>
    <submittedName>
        <fullName evidence="2">Uncharacterized protein</fullName>
    </submittedName>
</protein>
<gene>
    <name evidence="2" type="ORF">EAS64_30265</name>
</gene>
<dbReference type="AlphaFoldDB" id="A0A6P2BSW6"/>
<dbReference type="EMBL" id="RPFW01000006">
    <property type="protein sequence ID" value="TVZ01747.1"/>
    <property type="molecule type" value="Genomic_DNA"/>
</dbReference>